<reference evidence="4" key="1">
    <citation type="submission" date="2025-08" db="UniProtKB">
        <authorList>
            <consortium name="RefSeq"/>
        </authorList>
    </citation>
    <scope>IDENTIFICATION</scope>
    <source>
        <strain evidence="4">15085-1641.00</strain>
        <tissue evidence="4">Whole body</tissue>
    </source>
</reference>
<proteinExistence type="predicted"/>
<dbReference type="GeneID" id="111602137"/>
<evidence type="ECO:0000256" key="1">
    <source>
        <dbReference type="SAM" id="MobiDB-lite"/>
    </source>
</evidence>
<keyword evidence="3" id="KW-1185">Reference proteome</keyword>
<dbReference type="KEGG" id="dhe:111602137"/>
<name>A0A6J1M6R1_DROHY</name>
<keyword evidence="2" id="KW-0732">Signal</keyword>
<accession>A0A6J1M6R1</accession>
<feature type="chain" id="PRO_5026653099" evidence="2">
    <location>
        <begin position="25"/>
        <end position="255"/>
    </location>
</feature>
<dbReference type="OMA" id="KTPNALW"/>
<evidence type="ECO:0000313" key="3">
    <source>
        <dbReference type="Proteomes" id="UP000504633"/>
    </source>
</evidence>
<organism evidence="3 4">
    <name type="scientific">Drosophila hydei</name>
    <name type="common">Fruit fly</name>
    <dbReference type="NCBI Taxonomy" id="7224"/>
    <lineage>
        <taxon>Eukaryota</taxon>
        <taxon>Metazoa</taxon>
        <taxon>Ecdysozoa</taxon>
        <taxon>Arthropoda</taxon>
        <taxon>Hexapoda</taxon>
        <taxon>Insecta</taxon>
        <taxon>Pterygota</taxon>
        <taxon>Neoptera</taxon>
        <taxon>Endopterygota</taxon>
        <taxon>Diptera</taxon>
        <taxon>Brachycera</taxon>
        <taxon>Muscomorpha</taxon>
        <taxon>Ephydroidea</taxon>
        <taxon>Drosophilidae</taxon>
        <taxon>Drosophila</taxon>
    </lineage>
</organism>
<dbReference type="PROSITE" id="PS51257">
    <property type="entry name" value="PROKAR_LIPOPROTEIN"/>
    <property type="match status" value="1"/>
</dbReference>
<dbReference type="OrthoDB" id="8069881at2759"/>
<evidence type="ECO:0000313" key="4">
    <source>
        <dbReference type="RefSeq" id="XP_023174853.2"/>
    </source>
</evidence>
<feature type="signal peptide" evidence="2">
    <location>
        <begin position="1"/>
        <end position="24"/>
    </location>
</feature>
<dbReference type="Proteomes" id="UP000504633">
    <property type="component" value="Unplaced"/>
</dbReference>
<dbReference type="AlphaFoldDB" id="A0A6J1M6R1"/>
<sequence>MKTPNALWAIALIGLSCLLTTVAGGRLALRSLSPQELRSALVEAGVDEAQLAPMGRVTPSAVAGLGGYALGLSNGLGGALIFDLITSNETAAYVNNLINSLNTTTTDTSSGGGGSTQEVCFQSRSLNGDQLKARANEEYADATDDHDLYDYEDDDDDSSLGRQATDYYYSDYEDPIGGAGGVTCIVVNRGRAILRHRRNAELTVEQLSKSQPEKETPPASNLSFRFLSGYMQVVLGGAQWFISAVGPWPNGHCIS</sequence>
<dbReference type="RefSeq" id="XP_023174853.2">
    <property type="nucleotide sequence ID" value="XM_023319085.2"/>
</dbReference>
<evidence type="ECO:0000256" key="2">
    <source>
        <dbReference type="SAM" id="SignalP"/>
    </source>
</evidence>
<gene>
    <name evidence="4" type="primary">LOC111602137</name>
</gene>
<protein>
    <submittedName>
        <fullName evidence="4">Uncharacterized protein LOC111602137</fullName>
    </submittedName>
</protein>
<feature type="region of interest" description="Disordered" evidence="1">
    <location>
        <begin position="142"/>
        <end position="162"/>
    </location>
</feature>